<dbReference type="Proteomes" id="UP000266841">
    <property type="component" value="Unassembled WGS sequence"/>
</dbReference>
<dbReference type="EMBL" id="AGNL01048940">
    <property type="protein sequence ID" value="EJK45002.1"/>
    <property type="molecule type" value="Genomic_DNA"/>
</dbReference>
<evidence type="ECO:0000313" key="4">
    <source>
        <dbReference type="Proteomes" id="UP000266841"/>
    </source>
</evidence>
<dbReference type="OMA" id="VEDWVNC"/>
<dbReference type="eggNOG" id="ENOG502RRB6">
    <property type="taxonomic scope" value="Eukaryota"/>
</dbReference>
<evidence type="ECO:0000259" key="2">
    <source>
        <dbReference type="Pfam" id="PF09353"/>
    </source>
</evidence>
<dbReference type="Pfam" id="PF09353">
    <property type="entry name" value="DUF1995"/>
    <property type="match status" value="1"/>
</dbReference>
<keyword evidence="1" id="KW-0732">Signal</keyword>
<sequence>MPGNLIISLVAVVALSSSSCSAFLSVASRHVSKPQFGHRVPTLLGAAQTKLSPVPKGISPFEKSLSKSIDIQGTLRKTAKLAIDSAIADGVSKIEVEFPPLLGGARSKSQFDDFDNVQELDSNKEWTMQLAPMFAGDKTYKDGRTWLVFPDLKECELAKKDFPGQRYQEATFTTIEAVTNFMSSSGSPGSSEEYAAPWGASLMSGLSSMMGGKDGDAGLLGDQSSLDSLNVDSPANLWLVVQPGNGGPVEDWVNCEKMHSPSIPMVVVNGALDKVRGGFYAPIFFPALAATVERFWKKFETGLYLKPFSDKGVYGWLWRVYPEPWQVVYEKVTPDKNGNAQVEYQTVEVMTTKPSYNQVVSILLKASQVQ</sequence>
<accession>K0REL2</accession>
<dbReference type="OrthoDB" id="199922at2759"/>
<feature type="chain" id="PRO_5030172986" description="DUF1995 domain-containing protein" evidence="1">
    <location>
        <begin position="23"/>
        <end position="370"/>
    </location>
</feature>
<dbReference type="PANTHER" id="PTHR34051">
    <property type="entry name" value="PROTEIN LOW PSII ACCUMULATION 3, CHLOROPLASTIC"/>
    <property type="match status" value="1"/>
</dbReference>
<name>K0REL2_THAOC</name>
<protein>
    <recommendedName>
        <fullName evidence="2">DUF1995 domain-containing protein</fullName>
    </recommendedName>
</protein>
<evidence type="ECO:0000313" key="3">
    <source>
        <dbReference type="EMBL" id="EJK45002.1"/>
    </source>
</evidence>
<feature type="domain" description="DUF1995" evidence="2">
    <location>
        <begin position="78"/>
        <end position="359"/>
    </location>
</feature>
<dbReference type="AlphaFoldDB" id="K0REL2"/>
<gene>
    <name evidence="3" type="ORF">THAOC_36416</name>
</gene>
<organism evidence="3 4">
    <name type="scientific">Thalassiosira oceanica</name>
    <name type="common">Marine diatom</name>
    <dbReference type="NCBI Taxonomy" id="159749"/>
    <lineage>
        <taxon>Eukaryota</taxon>
        <taxon>Sar</taxon>
        <taxon>Stramenopiles</taxon>
        <taxon>Ochrophyta</taxon>
        <taxon>Bacillariophyta</taxon>
        <taxon>Coscinodiscophyceae</taxon>
        <taxon>Thalassiosirophycidae</taxon>
        <taxon>Thalassiosirales</taxon>
        <taxon>Thalassiosiraceae</taxon>
        <taxon>Thalassiosira</taxon>
    </lineage>
</organism>
<dbReference type="InterPro" id="IPR044687">
    <property type="entry name" value="LPA3"/>
</dbReference>
<proteinExistence type="predicted"/>
<feature type="signal peptide" evidence="1">
    <location>
        <begin position="1"/>
        <end position="22"/>
    </location>
</feature>
<comment type="caution">
    <text evidence="3">The sequence shown here is derived from an EMBL/GenBank/DDBJ whole genome shotgun (WGS) entry which is preliminary data.</text>
</comment>
<evidence type="ECO:0000256" key="1">
    <source>
        <dbReference type="SAM" id="SignalP"/>
    </source>
</evidence>
<reference evidence="3 4" key="1">
    <citation type="journal article" date="2012" name="Genome Biol.">
        <title>Genome and low-iron response of an oceanic diatom adapted to chronic iron limitation.</title>
        <authorList>
            <person name="Lommer M."/>
            <person name="Specht M."/>
            <person name="Roy A.S."/>
            <person name="Kraemer L."/>
            <person name="Andreson R."/>
            <person name="Gutowska M.A."/>
            <person name="Wolf J."/>
            <person name="Bergner S.V."/>
            <person name="Schilhabel M.B."/>
            <person name="Klostermeier U.C."/>
            <person name="Beiko R.G."/>
            <person name="Rosenstiel P."/>
            <person name="Hippler M."/>
            <person name="Laroche J."/>
        </authorList>
    </citation>
    <scope>NUCLEOTIDE SEQUENCE [LARGE SCALE GENOMIC DNA]</scope>
    <source>
        <strain evidence="3 4">CCMP1005</strain>
    </source>
</reference>
<dbReference type="InterPro" id="IPR018962">
    <property type="entry name" value="DUF1995"/>
</dbReference>
<dbReference type="PANTHER" id="PTHR34051:SF2">
    <property type="entry name" value="PROTEIN LPA3"/>
    <property type="match status" value="1"/>
</dbReference>
<keyword evidence="4" id="KW-1185">Reference proteome</keyword>